<reference evidence="3" key="1">
    <citation type="submission" date="2020-05" db="EMBL/GenBank/DDBJ databases">
        <title>Frigoriglobus tundricola gen. nov., sp. nov., a psychrotolerant cellulolytic planctomycete of the family Gemmataceae with two divergent copies of 16S rRNA gene.</title>
        <authorList>
            <person name="Kulichevskaya I.S."/>
            <person name="Ivanova A.A."/>
            <person name="Naumoff D.G."/>
            <person name="Beletsky A.V."/>
            <person name="Rijpstra W.I.C."/>
            <person name="Sinninghe Damste J.S."/>
            <person name="Mardanov A.V."/>
            <person name="Ravin N.V."/>
            <person name="Dedysh S.N."/>
        </authorList>
    </citation>
    <scope>NUCLEOTIDE SEQUENCE [LARGE SCALE GENOMIC DNA]</scope>
    <source>
        <strain evidence="3">PL17</strain>
    </source>
</reference>
<keyword evidence="3" id="KW-1185">Reference proteome</keyword>
<dbReference type="PANTHER" id="PTHR30093:SF2">
    <property type="entry name" value="TYPE II SECRETION SYSTEM PROTEIN H"/>
    <property type="match status" value="1"/>
</dbReference>
<dbReference type="KEGG" id="ftj:FTUN_5157"/>
<organism evidence="2 3">
    <name type="scientific">Frigoriglobus tundricola</name>
    <dbReference type="NCBI Taxonomy" id="2774151"/>
    <lineage>
        <taxon>Bacteria</taxon>
        <taxon>Pseudomonadati</taxon>
        <taxon>Planctomycetota</taxon>
        <taxon>Planctomycetia</taxon>
        <taxon>Gemmatales</taxon>
        <taxon>Gemmataceae</taxon>
        <taxon>Frigoriglobus</taxon>
    </lineage>
</organism>
<dbReference type="EMBL" id="CP053452">
    <property type="protein sequence ID" value="QJW97582.1"/>
    <property type="molecule type" value="Genomic_DNA"/>
</dbReference>
<dbReference type="Proteomes" id="UP000503447">
    <property type="component" value="Chromosome"/>
</dbReference>
<accession>A0A6M5YXB1</accession>
<evidence type="ECO:0000313" key="2">
    <source>
        <dbReference type="EMBL" id="QJW97582.1"/>
    </source>
</evidence>
<dbReference type="InterPro" id="IPR011453">
    <property type="entry name" value="DUF1559"/>
</dbReference>
<evidence type="ECO:0000259" key="1">
    <source>
        <dbReference type="Pfam" id="PF07596"/>
    </source>
</evidence>
<sequence>MTVIGFVLLALVASGFVLTYIPKARLNANMVTSQNNLRELALFGAHHAKPDPKRDATKLPKAIPPGTIVVPDGPYFPPDDRLSWVVTLLPLMDQRKNPTVELLPRIDDRKPWTFEPNQQAGLTRLPGLLCPENTPEVPAGTPAVTCYVGIGGVGADAASLPLGSPRSGAFRYDGPTPFDRVTDGLSQTLLFAESRTDVGPWLRGGTATVRGLNDAPDAQPLIGGQFGGYFPVGVNVAMCDGGVRTFSVATSPQVLLGLATIAGKGTDPLPGE</sequence>
<dbReference type="AlphaFoldDB" id="A0A6M5YXB1"/>
<name>A0A6M5YXB1_9BACT</name>
<dbReference type="PANTHER" id="PTHR30093">
    <property type="entry name" value="GENERAL SECRETION PATHWAY PROTEIN G"/>
    <property type="match status" value="1"/>
</dbReference>
<dbReference type="Pfam" id="PF07596">
    <property type="entry name" value="SBP_bac_10"/>
    <property type="match status" value="1"/>
</dbReference>
<proteinExistence type="predicted"/>
<gene>
    <name evidence="2" type="ORF">FTUN_5157</name>
</gene>
<protein>
    <recommendedName>
        <fullName evidence="1">DUF1559 domain-containing protein</fullName>
    </recommendedName>
</protein>
<evidence type="ECO:0000313" key="3">
    <source>
        <dbReference type="Proteomes" id="UP000503447"/>
    </source>
</evidence>
<feature type="domain" description="DUF1559" evidence="1">
    <location>
        <begin position="61"/>
        <end position="203"/>
    </location>
</feature>